<proteinExistence type="predicted"/>
<geneLocation type="mitochondrion" evidence="3"/>
<feature type="compositionally biased region" description="Low complexity" evidence="2">
    <location>
        <begin position="586"/>
        <end position="600"/>
    </location>
</feature>
<feature type="coiled-coil region" evidence="1">
    <location>
        <begin position="739"/>
        <end position="773"/>
    </location>
</feature>
<evidence type="ECO:0000256" key="1">
    <source>
        <dbReference type="SAM" id="Coils"/>
    </source>
</evidence>
<protein>
    <submittedName>
        <fullName evidence="3">Uncharacterized protein</fullName>
    </submittedName>
</protein>
<feature type="region of interest" description="Disordered" evidence="2">
    <location>
        <begin position="497"/>
        <end position="517"/>
    </location>
</feature>
<keyword evidence="3" id="KW-0496">Mitochondrion</keyword>
<keyword evidence="1" id="KW-0175">Coiled coil</keyword>
<evidence type="ECO:0000256" key="2">
    <source>
        <dbReference type="SAM" id="MobiDB-lite"/>
    </source>
</evidence>
<sequence>MHKRHRHYRQSKVSKDSSETDGDGDEDEKASGSPCHDLRRLIREKERELHEINEFRSKSLESLAAAKATEVEELKARQAQIRNDFNYNLKLLEERDAELERYDRLFRKMSTNLADRDEEIERLKVIVNDQAASIASFQDQVKAQRDASRRQLMESETALTTLKADHESALATQSESFAAIKKDLMARVASAEASADKRISAVVEEHQQALERMARQHDVEIAEAKRLFSQYQKEQEAKLQDLQSSLATEKANAEGVSILAQSALAEKDAALKLVEAENAQLVKLKHDLLQQYEEKVGSVLNSLHALEVQFAEQRLKHEEELRQAHAERETDVVARTSQLQAQLDASHSDATRLQASLHEANRALQETRAALDEERKVSLARQQALTECETDNRVLVERCNTLRQIIDERNDHVAVLKDLVRHTIEEMKTEQERAREAQRASDLGLHDKVAQAQERTEQVIQSLIAARPTGASVAGQAENLGELQSGLLSIKKDLRTRSMAGSDGGSSSSRRPSLGQLPRAEQVLATIPDMPAIPEMSLRTRRQSSTVLHPMDVKILQSPQNLVVDHQASDNQGPLHTIDDIDCDDGGSQSNGSSSGTQSSAKSYRRSLNSTLRGGGVEDVSAVKAENARLRTQIELLEEEIQRDASILALYKSEASAKTPVDDEQTRQLAERTNQLEKDLETAQRELAAVRQELDKARSDVQKADDEVQAIRYQSADEIARLNAALKDIEDRPVDRTAFDNATAKMTSLTQQVKDLQAQNDELRARASAVADAVPDLDSVLDELRQVRAQQSAGRDQSSRELQDQNQLLTEQNGKLRLAITDMRSEMEAFASVQASMADQVAHLKDANQDHVKRIALLSTPSASGGEREELHLLREQVDKMMRAVDTSYDRVVDAERRNAEQRRQLREQQSNDQKQELEQALSRLEHIVKHNAVLEAEVARLQNAPRAGNERPEKNNVAEREFFQEQIHEHIQEIASLHRELANAQARCASLQDEVRLRVQDLEEANVKIGMIDVLKSRISKLEADLDDARRNPVVQVDAGELLALREENGNLRAKLDEANYELDLLAAEKDRLMEISNMLKANVARLMSDEAVADLPLSVLDMNSDVSKAYATKLSQVERTLRDLLQQNQALRAQIVKGGGAIGSPFLHRHPGMGSEYCSDPLCQLRLVHAYGADLIVKGAAEQQVINRLDKLDEDIRRSIAEEQKPPDISDMRAVAQEAENENAAPGVAGECDVVPERVESRARQRLRKELGSLAHPGSQDKVLDLARRSFRAAARQQQRQPDPHLAMTGSAVELGADPGPGFQRGPTPSQVEAERRQRLARLHRKRQQLLNQRRAIRNYNDP</sequence>
<dbReference type="EMBL" id="OVEO01000005">
    <property type="protein sequence ID" value="SPQ96323.1"/>
    <property type="molecule type" value="Genomic_DNA"/>
</dbReference>
<feature type="compositionally biased region" description="Basic residues" evidence="2">
    <location>
        <begin position="1"/>
        <end position="12"/>
    </location>
</feature>
<feature type="compositionally biased region" description="Low complexity" evidence="2">
    <location>
        <begin position="497"/>
        <end position="513"/>
    </location>
</feature>
<reference evidence="3 4" key="1">
    <citation type="submission" date="2018-03" db="EMBL/GenBank/DDBJ databases">
        <authorList>
            <person name="Fogelqvist J."/>
        </authorList>
    </citation>
    <scope>NUCLEOTIDE SEQUENCE [LARGE SCALE GENOMIC DNA]</scope>
</reference>
<dbReference type="Gene3D" id="1.10.287.1490">
    <property type="match status" value="1"/>
</dbReference>
<dbReference type="GO" id="GO:0034451">
    <property type="term" value="C:centriolar satellite"/>
    <property type="evidence" value="ECO:0007669"/>
    <property type="project" value="TreeGrafter"/>
</dbReference>
<evidence type="ECO:0000313" key="3">
    <source>
        <dbReference type="EMBL" id="SPQ96323.1"/>
    </source>
</evidence>
<gene>
    <name evidence="3" type="ORF">PLBR_LOCUS3538</name>
</gene>
<dbReference type="GO" id="GO:0045931">
    <property type="term" value="P:positive regulation of mitotic cell cycle"/>
    <property type="evidence" value="ECO:0007669"/>
    <property type="project" value="TreeGrafter"/>
</dbReference>
<feature type="coiled-coil region" evidence="1">
    <location>
        <begin position="892"/>
        <end position="1077"/>
    </location>
</feature>
<dbReference type="InterPro" id="IPR042481">
    <property type="entry name" value="CCDC57"/>
</dbReference>
<dbReference type="PANTHER" id="PTHR46725:SF1">
    <property type="entry name" value="COILED-COIL DOMAIN-CONTAINING PROTEIN 57"/>
    <property type="match status" value="1"/>
</dbReference>
<dbReference type="Proteomes" id="UP000290189">
    <property type="component" value="Unassembled WGS sequence"/>
</dbReference>
<feature type="region of interest" description="Disordered" evidence="2">
    <location>
        <begin position="1293"/>
        <end position="1345"/>
    </location>
</feature>
<evidence type="ECO:0000313" key="4">
    <source>
        <dbReference type="Proteomes" id="UP000290189"/>
    </source>
</evidence>
<feature type="region of interest" description="Disordered" evidence="2">
    <location>
        <begin position="1"/>
        <end position="37"/>
    </location>
</feature>
<feature type="compositionally biased region" description="Basic residues" evidence="2">
    <location>
        <begin position="1321"/>
        <end position="1330"/>
    </location>
</feature>
<dbReference type="GO" id="GO:0005876">
    <property type="term" value="C:spindle microtubule"/>
    <property type="evidence" value="ECO:0007669"/>
    <property type="project" value="TreeGrafter"/>
</dbReference>
<feature type="region of interest" description="Disordered" evidence="2">
    <location>
        <begin position="567"/>
        <end position="614"/>
    </location>
</feature>
<feature type="coiled-coil region" evidence="1">
    <location>
        <begin position="620"/>
        <end position="714"/>
    </location>
</feature>
<name>A0A3P3Y821_PLABS</name>
<organism evidence="3 4">
    <name type="scientific">Plasmodiophora brassicae</name>
    <name type="common">Clubroot disease agent</name>
    <dbReference type="NCBI Taxonomy" id="37360"/>
    <lineage>
        <taxon>Eukaryota</taxon>
        <taxon>Sar</taxon>
        <taxon>Rhizaria</taxon>
        <taxon>Endomyxa</taxon>
        <taxon>Phytomyxea</taxon>
        <taxon>Plasmodiophorida</taxon>
        <taxon>Plasmodiophoridae</taxon>
        <taxon>Plasmodiophora</taxon>
    </lineage>
</organism>
<feature type="compositionally biased region" description="Acidic residues" evidence="2">
    <location>
        <begin position="19"/>
        <end position="28"/>
    </location>
</feature>
<dbReference type="PANTHER" id="PTHR46725">
    <property type="entry name" value="COILED-COIL DOMAIN-CONTAINING PROTEIN 57"/>
    <property type="match status" value="1"/>
</dbReference>
<accession>A0A3P3Y821</accession>
<feature type="region of interest" description="Disordered" evidence="2">
    <location>
        <begin position="788"/>
        <end position="808"/>
    </location>
</feature>
<dbReference type="GO" id="GO:0007020">
    <property type="term" value="P:microtubule nucleation"/>
    <property type="evidence" value="ECO:0007669"/>
    <property type="project" value="TreeGrafter"/>
</dbReference>
<feature type="coiled-coil region" evidence="1">
    <location>
        <begin position="203"/>
        <end position="377"/>
    </location>
</feature>
<dbReference type="GO" id="GO:0060271">
    <property type="term" value="P:cilium assembly"/>
    <property type="evidence" value="ECO:0007669"/>
    <property type="project" value="TreeGrafter"/>
</dbReference>